<reference evidence="13" key="1">
    <citation type="submission" date="2016-05" db="EMBL/GenBank/DDBJ databases">
        <title>Comparative genomics of biotechnologically important yeasts.</title>
        <authorList>
            <consortium name="DOE Joint Genome Institute"/>
            <person name="Riley R."/>
            <person name="Haridas S."/>
            <person name="Wolfe K.H."/>
            <person name="Lopes M.R."/>
            <person name="Hittinger C.T."/>
            <person name="Goker M."/>
            <person name="Salamov A."/>
            <person name="Wisecaver J."/>
            <person name="Long T.M."/>
            <person name="Aerts A.L."/>
            <person name="Barry K."/>
            <person name="Choi C."/>
            <person name="Clum A."/>
            <person name="Coughlan A.Y."/>
            <person name="Deshpande S."/>
            <person name="Douglass A.P."/>
            <person name="Hanson S.J."/>
            <person name="Klenk H.-P."/>
            <person name="Labutti K."/>
            <person name="Lapidus A."/>
            <person name="Lindquist E."/>
            <person name="Lipzen A."/>
            <person name="Meier-Kolthoff J.P."/>
            <person name="Ohm R.A."/>
            <person name="Otillar R.P."/>
            <person name="Pangilinan J."/>
            <person name="Peng Y."/>
            <person name="Rokas A."/>
            <person name="Rosa C.A."/>
            <person name="Scheuner C."/>
            <person name="Sibirny A.A."/>
            <person name="Slot J.C."/>
            <person name="Stielow J.B."/>
            <person name="Sun H."/>
            <person name="Kurtzman C.P."/>
            <person name="Blackwell M."/>
            <person name="Grigoriev I.V."/>
            <person name="Jeffries T.W."/>
        </authorList>
    </citation>
    <scope>NUCLEOTIDE SEQUENCE [LARGE SCALE GENOMIC DNA]</scope>
    <source>
        <strain evidence="13">NRRL Y-2460</strain>
    </source>
</reference>
<name>A0A1E4U2E7_PACTA</name>
<evidence type="ECO:0000256" key="2">
    <source>
        <dbReference type="ARBA" id="ARBA00009063"/>
    </source>
</evidence>
<evidence type="ECO:0000256" key="8">
    <source>
        <dbReference type="ARBA" id="ARBA00023136"/>
    </source>
</evidence>
<keyword evidence="4 10" id="KW-0812">Transmembrane</keyword>
<dbReference type="Pfam" id="PF10496">
    <property type="entry name" value="Syntaxin-18_N"/>
    <property type="match status" value="1"/>
</dbReference>
<dbReference type="GO" id="GO:0005783">
    <property type="term" value="C:endoplasmic reticulum"/>
    <property type="evidence" value="ECO:0007669"/>
    <property type="project" value="TreeGrafter"/>
</dbReference>
<dbReference type="SUPFAM" id="SSF58038">
    <property type="entry name" value="SNARE fusion complex"/>
    <property type="match status" value="1"/>
</dbReference>
<gene>
    <name evidence="12" type="ORF">PACTADRAFT_47985</name>
</gene>
<keyword evidence="3" id="KW-0813">Transport</keyword>
<feature type="compositionally biased region" description="Basic and acidic residues" evidence="9">
    <location>
        <begin position="99"/>
        <end position="112"/>
    </location>
</feature>
<dbReference type="AlphaFoldDB" id="A0A1E4U2E7"/>
<evidence type="ECO:0000256" key="9">
    <source>
        <dbReference type="SAM" id="MobiDB-lite"/>
    </source>
</evidence>
<feature type="compositionally biased region" description="Gly residues" evidence="9">
    <location>
        <begin position="80"/>
        <end position="98"/>
    </location>
</feature>
<sequence length="373" mass="42126">MTDLTPLFNQCVKIVEKEFDVDEHAKSNKKNVLASINKADLEFNTKFINDCSNLSKTIQEFKTQINQIRQPYLLLDLDGNGNGTGGRGHGHGGGGSGGHGDRDGDGTLSESDKDLIDESTSITLHKLIKKFKELEELNQYKIENVDNKVIEDIGSVSGNFLKFLVGDLDLDEEDNNKLYVKTMIIVRNSILKYLSNRLKQESEDLSEMKEIRLSRKKEMNKSSFASNYSNINSSNGLDIDNGSSNFLLIDEEQEKSNQEFLQKLSSKQQTVLKNENLNILLKFKNEESAKIKVLESSIMDILNLQKELSIYIDEQNVKINSLEDLNDDILLNLKSGNKEILKTSERYSNGTSNIVMLIILLGFIVLFLDFIKP</sequence>
<evidence type="ECO:0000256" key="3">
    <source>
        <dbReference type="ARBA" id="ARBA00022448"/>
    </source>
</evidence>
<evidence type="ECO:0000313" key="13">
    <source>
        <dbReference type="Proteomes" id="UP000094236"/>
    </source>
</evidence>
<keyword evidence="8 10" id="KW-0472">Membrane</keyword>
<evidence type="ECO:0000256" key="4">
    <source>
        <dbReference type="ARBA" id="ARBA00022692"/>
    </source>
</evidence>
<dbReference type="GO" id="GO:0006890">
    <property type="term" value="P:retrograde vesicle-mediated transport, Golgi to endoplasmic reticulum"/>
    <property type="evidence" value="ECO:0007669"/>
    <property type="project" value="TreeGrafter"/>
</dbReference>
<dbReference type="PANTHER" id="PTHR15959">
    <property type="entry name" value="SYNTAXIN-18"/>
    <property type="match status" value="1"/>
</dbReference>
<accession>A0A1E4U2E7</accession>
<dbReference type="GO" id="GO:0015031">
    <property type="term" value="P:protein transport"/>
    <property type="evidence" value="ECO:0007669"/>
    <property type="project" value="UniProtKB-KW"/>
</dbReference>
<dbReference type="EMBL" id="KV454011">
    <property type="protein sequence ID" value="ODV98183.1"/>
    <property type="molecule type" value="Genomic_DNA"/>
</dbReference>
<evidence type="ECO:0000259" key="11">
    <source>
        <dbReference type="PROSITE" id="PS50192"/>
    </source>
</evidence>
<dbReference type="STRING" id="669874.A0A1E4U2E7"/>
<dbReference type="PROSITE" id="PS50192">
    <property type="entry name" value="T_SNARE"/>
    <property type="match status" value="1"/>
</dbReference>
<dbReference type="Gene3D" id="1.20.5.110">
    <property type="match status" value="1"/>
</dbReference>
<protein>
    <recommendedName>
        <fullName evidence="11">t-SNARE coiled-coil homology domain-containing protein</fullName>
    </recommendedName>
</protein>
<keyword evidence="5" id="KW-0653">Protein transport</keyword>
<evidence type="ECO:0000256" key="6">
    <source>
        <dbReference type="ARBA" id="ARBA00022989"/>
    </source>
</evidence>
<dbReference type="OrthoDB" id="342981at2759"/>
<keyword evidence="13" id="KW-1185">Reference proteome</keyword>
<comment type="subcellular location">
    <subcellularLocation>
        <location evidence="1">Membrane</location>
        <topology evidence="1">Single-pass type IV membrane protein</topology>
    </subcellularLocation>
</comment>
<evidence type="ECO:0000256" key="1">
    <source>
        <dbReference type="ARBA" id="ARBA00004211"/>
    </source>
</evidence>
<dbReference type="InterPro" id="IPR019529">
    <property type="entry name" value="Syntaxin-18_N"/>
</dbReference>
<dbReference type="PANTHER" id="PTHR15959:SF0">
    <property type="entry name" value="SYNTAXIN-18"/>
    <property type="match status" value="1"/>
</dbReference>
<feature type="region of interest" description="Disordered" evidence="9">
    <location>
        <begin position="79"/>
        <end position="112"/>
    </location>
</feature>
<organism evidence="12 13">
    <name type="scientific">Pachysolen tannophilus NRRL Y-2460</name>
    <dbReference type="NCBI Taxonomy" id="669874"/>
    <lineage>
        <taxon>Eukaryota</taxon>
        <taxon>Fungi</taxon>
        <taxon>Dikarya</taxon>
        <taxon>Ascomycota</taxon>
        <taxon>Saccharomycotina</taxon>
        <taxon>Pichiomycetes</taxon>
        <taxon>Pachysolenaceae</taxon>
        <taxon>Pachysolen</taxon>
    </lineage>
</organism>
<evidence type="ECO:0000256" key="10">
    <source>
        <dbReference type="SAM" id="Phobius"/>
    </source>
</evidence>
<dbReference type="Proteomes" id="UP000094236">
    <property type="component" value="Unassembled WGS sequence"/>
</dbReference>
<evidence type="ECO:0000256" key="7">
    <source>
        <dbReference type="ARBA" id="ARBA00023054"/>
    </source>
</evidence>
<comment type="similarity">
    <text evidence="2">Belongs to the syntaxin family.</text>
</comment>
<feature type="transmembrane region" description="Helical" evidence="10">
    <location>
        <begin position="354"/>
        <end position="371"/>
    </location>
</feature>
<feature type="domain" description="T-SNARE coiled-coil homology" evidence="11">
    <location>
        <begin position="281"/>
        <end position="343"/>
    </location>
</feature>
<proteinExistence type="inferred from homology"/>
<evidence type="ECO:0000313" key="12">
    <source>
        <dbReference type="EMBL" id="ODV98183.1"/>
    </source>
</evidence>
<evidence type="ECO:0000256" key="5">
    <source>
        <dbReference type="ARBA" id="ARBA00022927"/>
    </source>
</evidence>
<keyword evidence="7" id="KW-0175">Coiled coil</keyword>
<dbReference type="GO" id="GO:0031201">
    <property type="term" value="C:SNARE complex"/>
    <property type="evidence" value="ECO:0007669"/>
    <property type="project" value="TreeGrafter"/>
</dbReference>
<keyword evidence="6 10" id="KW-1133">Transmembrane helix</keyword>
<dbReference type="InterPro" id="IPR000727">
    <property type="entry name" value="T_SNARE_dom"/>
</dbReference>